<proteinExistence type="predicted"/>
<organism evidence="1 2">
    <name type="scientific">Mycobacterium phage BigMama</name>
    <dbReference type="NCBI Taxonomy" id="2126786"/>
    <lineage>
        <taxon>Viruses</taxon>
        <taxon>Duplodnaviria</taxon>
        <taxon>Heunggongvirae</taxon>
        <taxon>Uroviricota</taxon>
        <taxon>Caudoviricetes</taxon>
        <taxon>Dclasvirinae</taxon>
        <taxon>Plotvirus</taxon>
        <taxon>Plotvirus plot</taxon>
    </lineage>
</organism>
<protein>
    <submittedName>
        <fullName evidence="1">Uncharacterized protein</fullName>
    </submittedName>
</protein>
<gene>
    <name evidence="1" type="primary">73</name>
    <name evidence="1" type="ORF">PBI_BIGMAMA_73</name>
</gene>
<evidence type="ECO:0000313" key="1">
    <source>
        <dbReference type="EMBL" id="AVP43171.1"/>
    </source>
</evidence>
<dbReference type="Proteomes" id="UP000241872">
    <property type="component" value="Segment"/>
</dbReference>
<dbReference type="EMBL" id="MH025888">
    <property type="protein sequence ID" value="AVP43171.1"/>
    <property type="molecule type" value="Genomic_DNA"/>
</dbReference>
<evidence type="ECO:0000313" key="2">
    <source>
        <dbReference type="Proteomes" id="UP000241872"/>
    </source>
</evidence>
<reference evidence="2" key="1">
    <citation type="submission" date="2018-03" db="EMBL/GenBank/DDBJ databases">
        <authorList>
            <person name="Robinson P."/>
            <person name="Figel D."/>
            <person name="Zack K.M."/>
            <person name="Garlena R.A."/>
            <person name="Russell D.A."/>
            <person name="Pope W.H."/>
            <person name="Jacobs-Sera D."/>
            <person name="Hatfull G.F."/>
        </authorList>
    </citation>
    <scope>NUCLEOTIDE SEQUENCE [LARGE SCALE GENOMIC DNA]</scope>
</reference>
<sequence length="71" mass="8016">MKLTGTAPRTSRVSGWVEPELDQALKEYARELGTKTSPALRRVIILGLRQEGFQIDSEVVPMPDRPSHRKD</sequence>
<accession>A0A2P1N5N6</accession>
<name>A0A2P1N5N6_9CAUD</name>